<name>A0A269YET5_9LACO</name>
<proteinExistence type="predicted"/>
<comment type="caution">
    <text evidence="1">The sequence shown here is derived from an EMBL/GenBank/DDBJ whole genome shotgun (WGS) entry which is preliminary data.</text>
</comment>
<sequence>MVSKPLRTEAESGFRQERLRNQLLPPEARFNKIAGKNGQKPSQAFGWRGLSFNCLLNIFPKP</sequence>
<dbReference type="Proteomes" id="UP000216802">
    <property type="component" value="Unassembled WGS sequence"/>
</dbReference>
<dbReference type="EMBL" id="NCXI01000036">
    <property type="protein sequence ID" value="PAK83751.1"/>
    <property type="molecule type" value="Genomic_DNA"/>
</dbReference>
<organism evidence="1 2">
    <name type="scientific">Lentilactobacillus parakefiri</name>
    <dbReference type="NCBI Taxonomy" id="152332"/>
    <lineage>
        <taxon>Bacteria</taxon>
        <taxon>Bacillati</taxon>
        <taxon>Bacillota</taxon>
        <taxon>Bacilli</taxon>
        <taxon>Lactobacillales</taxon>
        <taxon>Lactobacillaceae</taxon>
        <taxon>Lentilactobacillus</taxon>
    </lineage>
</organism>
<evidence type="ECO:0000313" key="2">
    <source>
        <dbReference type="Proteomes" id="UP000216802"/>
    </source>
</evidence>
<protein>
    <submittedName>
        <fullName evidence="1">Uncharacterized protein</fullName>
    </submittedName>
</protein>
<reference evidence="1 2" key="1">
    <citation type="submission" date="2017-04" db="EMBL/GenBank/DDBJ databases">
        <title>Kefir bacterial isolates.</title>
        <authorList>
            <person name="Kim Y."/>
            <person name="Blasche S."/>
            <person name="Patil K.R."/>
        </authorList>
    </citation>
    <scope>NUCLEOTIDE SEQUENCE [LARGE SCALE GENOMIC DNA]</scope>
    <source>
        <strain evidence="1 2">OG2</strain>
    </source>
</reference>
<evidence type="ECO:0000313" key="1">
    <source>
        <dbReference type="EMBL" id="PAK83751.1"/>
    </source>
</evidence>
<gene>
    <name evidence="1" type="ORF">B8W98_06110</name>
</gene>
<dbReference type="AlphaFoldDB" id="A0A269YET5"/>
<accession>A0A269YET5</accession>